<comment type="caution">
    <text evidence="1">The sequence shown here is derived from an EMBL/GenBank/DDBJ whole genome shotgun (WGS) entry which is preliminary data.</text>
</comment>
<reference evidence="1 2" key="1">
    <citation type="submission" date="2018-06" db="EMBL/GenBank/DDBJ databases">
        <title>Genomic Encyclopedia of Archaeal and Bacterial Type Strains, Phase II (KMG-II): from individual species to whole genera.</title>
        <authorList>
            <person name="Goeker M."/>
        </authorList>
    </citation>
    <scope>NUCLEOTIDE SEQUENCE [LARGE SCALE GENOMIC DNA]</scope>
    <source>
        <strain evidence="1 2">DSM 12408</strain>
    </source>
</reference>
<name>A0A1A7QXG9_9FLAO</name>
<accession>A0A1A7QXG9</accession>
<protein>
    <submittedName>
        <fullName evidence="1">Uncharacterized protein</fullName>
    </submittedName>
</protein>
<proteinExistence type="predicted"/>
<dbReference type="STRING" id="49280.A9996_13890"/>
<gene>
    <name evidence="1" type="ORF">LX77_03615</name>
</gene>
<organism evidence="1 2">
    <name type="scientific">Gelidibacter algens</name>
    <dbReference type="NCBI Taxonomy" id="49280"/>
    <lineage>
        <taxon>Bacteria</taxon>
        <taxon>Pseudomonadati</taxon>
        <taxon>Bacteroidota</taxon>
        <taxon>Flavobacteriia</taxon>
        <taxon>Flavobacteriales</taxon>
        <taxon>Flavobacteriaceae</taxon>
        <taxon>Gelidibacter</taxon>
    </lineage>
</organism>
<dbReference type="EMBL" id="QLLQ01000023">
    <property type="protein sequence ID" value="RAJ19162.1"/>
    <property type="molecule type" value="Genomic_DNA"/>
</dbReference>
<keyword evidence="2" id="KW-1185">Reference proteome</keyword>
<dbReference type="Proteomes" id="UP000248987">
    <property type="component" value="Unassembled WGS sequence"/>
</dbReference>
<dbReference type="RefSeq" id="WP_066436235.1">
    <property type="nucleotide sequence ID" value="NZ_LZRN01000032.1"/>
</dbReference>
<evidence type="ECO:0000313" key="2">
    <source>
        <dbReference type="Proteomes" id="UP000248987"/>
    </source>
</evidence>
<sequence length="187" mass="21578">MKIAILGWGSLVWNPKTLQYNKEIGWQKDGPILPLEFARISSDQHLTIVITSEGTKVKTLYSISTLTDLEDAVLNLKLREGNQKTPIGSYSKVTKLLKTRNTEGAKAIQLWLNDKVDIDAVIWTDLGEKWTTKNNITIHKDKRVEYLKNLDDSTKRIAEEYIRKAPIQINTKYRQLIEKELNWFPIP</sequence>
<evidence type="ECO:0000313" key="1">
    <source>
        <dbReference type="EMBL" id="RAJ19162.1"/>
    </source>
</evidence>
<dbReference type="AlphaFoldDB" id="A0A1A7QXG9"/>